<protein>
    <recommendedName>
        <fullName evidence="3">tRNA threonylcarbamoyladenosine biosynthesis protein TsaB</fullName>
    </recommendedName>
    <alternativeName>
        <fullName evidence="6">t(6)A37 threonylcarbamoyladenosine biosynthesis protein TsaB</fullName>
    </alternativeName>
</protein>
<evidence type="ECO:0000313" key="9">
    <source>
        <dbReference type="Proteomes" id="UP000078596"/>
    </source>
</evidence>
<dbReference type="InterPro" id="IPR043129">
    <property type="entry name" value="ATPase_NBD"/>
</dbReference>
<evidence type="ECO:0000256" key="6">
    <source>
        <dbReference type="ARBA" id="ARBA00032446"/>
    </source>
</evidence>
<evidence type="ECO:0000256" key="5">
    <source>
        <dbReference type="ARBA" id="ARBA00022694"/>
    </source>
</evidence>
<dbReference type="SUPFAM" id="SSF53067">
    <property type="entry name" value="Actin-like ATPase domain"/>
    <property type="match status" value="2"/>
</dbReference>
<accession>A0A191ZE96</accession>
<sequence length="230" mass="24085">MLNILYIDSATEACTAAVCNHGRVLSAFEISPRGHARDLLPMAESLLAEAGLSYAQLDLIGFGRGPGSFTGVRIATACAQGIALAQDLPMVGVSSLATLAQGQLDRWLAQGKAGTIHAAIDARMGEVYYGAFLPGEGGVVFASEPERVLPPAQLLQRTDWVGGVAAGTGFGRYPELTEQGDWAHVAPDALPHARDAIPLVAAVPRTDWLDPAQASPIYLRDNVATVRASA</sequence>
<dbReference type="STRING" id="1860122.A9404_01280"/>
<dbReference type="GO" id="GO:0016740">
    <property type="term" value="F:transferase activity"/>
    <property type="evidence" value="ECO:0007669"/>
    <property type="project" value="UniProtKB-KW"/>
</dbReference>
<keyword evidence="4" id="KW-0963">Cytoplasm</keyword>
<dbReference type="InterPro" id="IPR000905">
    <property type="entry name" value="Gcp-like_dom"/>
</dbReference>
<gene>
    <name evidence="8" type="ORF">A9404_01280</name>
</gene>
<dbReference type="EMBL" id="CP016027">
    <property type="protein sequence ID" value="ANJ66185.1"/>
    <property type="molecule type" value="Genomic_DNA"/>
</dbReference>
<dbReference type="RefSeq" id="WP_066097947.1">
    <property type="nucleotide sequence ID" value="NZ_CP016027.1"/>
</dbReference>
<evidence type="ECO:0000313" key="8">
    <source>
        <dbReference type="EMBL" id="ANJ66185.1"/>
    </source>
</evidence>
<dbReference type="AlphaFoldDB" id="A0A191ZE96"/>
<comment type="subcellular location">
    <subcellularLocation>
        <location evidence="1">Cytoplasm</location>
    </subcellularLocation>
</comment>
<dbReference type="Proteomes" id="UP000078596">
    <property type="component" value="Chromosome"/>
</dbReference>
<keyword evidence="9" id="KW-1185">Reference proteome</keyword>
<dbReference type="Pfam" id="PF00814">
    <property type="entry name" value="TsaD"/>
    <property type="match status" value="1"/>
</dbReference>
<dbReference type="InterPro" id="IPR022496">
    <property type="entry name" value="T6A_TsaB"/>
</dbReference>
<name>A0A191ZE96_9GAMM</name>
<dbReference type="Gene3D" id="3.30.420.40">
    <property type="match status" value="2"/>
</dbReference>
<dbReference type="PANTHER" id="PTHR11735:SF11">
    <property type="entry name" value="TRNA THREONYLCARBAMOYLADENOSINE BIOSYNTHESIS PROTEIN TSAB"/>
    <property type="match status" value="1"/>
</dbReference>
<evidence type="ECO:0000256" key="1">
    <source>
        <dbReference type="ARBA" id="ARBA00004496"/>
    </source>
</evidence>
<organism evidence="8 9">
    <name type="scientific">Halothiobacillus diazotrophicus</name>
    <dbReference type="NCBI Taxonomy" id="1860122"/>
    <lineage>
        <taxon>Bacteria</taxon>
        <taxon>Pseudomonadati</taxon>
        <taxon>Pseudomonadota</taxon>
        <taxon>Gammaproteobacteria</taxon>
        <taxon>Chromatiales</taxon>
        <taxon>Halothiobacillaceae</taxon>
        <taxon>Halothiobacillus</taxon>
    </lineage>
</organism>
<keyword evidence="5" id="KW-0819">tRNA processing</keyword>
<dbReference type="GO" id="GO:0002949">
    <property type="term" value="P:tRNA threonylcarbamoyladenosine modification"/>
    <property type="evidence" value="ECO:0007669"/>
    <property type="project" value="InterPro"/>
</dbReference>
<dbReference type="GO" id="GO:0005829">
    <property type="term" value="C:cytosol"/>
    <property type="evidence" value="ECO:0007669"/>
    <property type="project" value="TreeGrafter"/>
</dbReference>
<keyword evidence="8" id="KW-0808">Transferase</keyword>
<feature type="domain" description="Gcp-like" evidence="7">
    <location>
        <begin position="29"/>
        <end position="130"/>
    </location>
</feature>
<evidence type="ECO:0000259" key="7">
    <source>
        <dbReference type="Pfam" id="PF00814"/>
    </source>
</evidence>
<comment type="similarity">
    <text evidence="2">Belongs to the KAE1 / TsaD family. TsaB subfamily.</text>
</comment>
<dbReference type="FunFam" id="3.30.420.40:FF:000097">
    <property type="entry name" value="tRNA threonylcarbamoyladenosine biosynthesis protein TsaB"/>
    <property type="match status" value="1"/>
</dbReference>
<dbReference type="PANTHER" id="PTHR11735">
    <property type="entry name" value="TRNA N6-ADENOSINE THREONYLCARBAMOYLTRANSFERASE"/>
    <property type="match status" value="1"/>
</dbReference>
<evidence type="ECO:0000256" key="4">
    <source>
        <dbReference type="ARBA" id="ARBA00022490"/>
    </source>
</evidence>
<dbReference type="KEGG" id="haz:A9404_01280"/>
<proteinExistence type="inferred from homology"/>
<dbReference type="CDD" id="cd24032">
    <property type="entry name" value="ASKHA_NBD_TsaB"/>
    <property type="match status" value="1"/>
</dbReference>
<dbReference type="NCBIfam" id="TIGR03725">
    <property type="entry name" value="T6A_YeaZ"/>
    <property type="match status" value="1"/>
</dbReference>
<evidence type="ECO:0000256" key="2">
    <source>
        <dbReference type="ARBA" id="ARBA00010493"/>
    </source>
</evidence>
<evidence type="ECO:0000256" key="3">
    <source>
        <dbReference type="ARBA" id="ARBA00019012"/>
    </source>
</evidence>
<reference evidence="8 9" key="1">
    <citation type="submission" date="2016-06" db="EMBL/GenBank/DDBJ databases">
        <title>Insight into the functional genes involving in sulfur oxidation in Pearl River water.</title>
        <authorList>
            <person name="Luo J."/>
            <person name="Tan X."/>
            <person name="Lin W."/>
        </authorList>
    </citation>
    <scope>NUCLEOTIDE SEQUENCE [LARGE SCALE GENOMIC DNA]</scope>
    <source>
        <strain evidence="8 9">LS2</strain>
    </source>
</reference>